<dbReference type="InterPro" id="IPR008920">
    <property type="entry name" value="TF_FadR/GntR_C"/>
</dbReference>
<proteinExistence type="predicted"/>
<gene>
    <name evidence="5" type="ORF">FOZ76_20405</name>
</gene>
<dbReference type="PANTHER" id="PTHR43537">
    <property type="entry name" value="TRANSCRIPTIONAL REGULATOR, GNTR FAMILY"/>
    <property type="match status" value="1"/>
</dbReference>
<reference evidence="5 6" key="1">
    <citation type="submission" date="2019-07" db="EMBL/GenBank/DDBJ databases">
        <title>Qingshengfaniella alkalisoli gen. nov., sp. nov., isolated from saline soil.</title>
        <authorList>
            <person name="Xu L."/>
            <person name="Huang X.-X."/>
            <person name="Sun J.-Q."/>
        </authorList>
    </citation>
    <scope>NUCLEOTIDE SEQUENCE [LARGE SCALE GENOMIC DNA]</scope>
    <source>
        <strain evidence="5 6">DSM 27279</strain>
    </source>
</reference>
<organism evidence="5 6">
    <name type="scientific">Verticiella sediminum</name>
    <dbReference type="NCBI Taxonomy" id="1247510"/>
    <lineage>
        <taxon>Bacteria</taxon>
        <taxon>Pseudomonadati</taxon>
        <taxon>Pseudomonadota</taxon>
        <taxon>Betaproteobacteria</taxon>
        <taxon>Burkholderiales</taxon>
        <taxon>Alcaligenaceae</taxon>
        <taxon>Verticiella</taxon>
    </lineage>
</organism>
<protein>
    <submittedName>
        <fullName evidence="5">FadR family transcriptional regulator</fullName>
    </submittedName>
</protein>
<dbReference type="RefSeq" id="WP_143950115.1">
    <property type="nucleotide sequence ID" value="NZ_BAABMB010000003.1"/>
</dbReference>
<keyword evidence="6" id="KW-1185">Reference proteome</keyword>
<dbReference type="AlphaFoldDB" id="A0A556ABF7"/>
<dbReference type="InterPro" id="IPR000524">
    <property type="entry name" value="Tscrpt_reg_HTH_GntR"/>
</dbReference>
<dbReference type="PROSITE" id="PS50949">
    <property type="entry name" value="HTH_GNTR"/>
    <property type="match status" value="1"/>
</dbReference>
<evidence type="ECO:0000256" key="2">
    <source>
        <dbReference type="ARBA" id="ARBA00023125"/>
    </source>
</evidence>
<dbReference type="SMART" id="SM00345">
    <property type="entry name" value="HTH_GNTR"/>
    <property type="match status" value="1"/>
</dbReference>
<dbReference type="InterPro" id="IPR036390">
    <property type="entry name" value="WH_DNA-bd_sf"/>
</dbReference>
<dbReference type="InterPro" id="IPR011711">
    <property type="entry name" value="GntR_C"/>
</dbReference>
<dbReference type="Gene3D" id="1.10.10.10">
    <property type="entry name" value="Winged helix-like DNA-binding domain superfamily/Winged helix DNA-binding domain"/>
    <property type="match status" value="1"/>
</dbReference>
<dbReference type="Pfam" id="PF00392">
    <property type="entry name" value="GntR"/>
    <property type="match status" value="1"/>
</dbReference>
<evidence type="ECO:0000313" key="5">
    <source>
        <dbReference type="EMBL" id="TSH90201.1"/>
    </source>
</evidence>
<feature type="domain" description="HTH gntR-type" evidence="4">
    <location>
        <begin position="11"/>
        <end position="79"/>
    </location>
</feature>
<name>A0A556ABF7_9BURK</name>
<dbReference type="CDD" id="cd07377">
    <property type="entry name" value="WHTH_GntR"/>
    <property type="match status" value="1"/>
</dbReference>
<dbReference type="SUPFAM" id="SSF46785">
    <property type="entry name" value="Winged helix' DNA-binding domain"/>
    <property type="match status" value="1"/>
</dbReference>
<comment type="caution">
    <text evidence="5">The sequence shown here is derived from an EMBL/GenBank/DDBJ whole genome shotgun (WGS) entry which is preliminary data.</text>
</comment>
<dbReference type="GO" id="GO:0003700">
    <property type="term" value="F:DNA-binding transcription factor activity"/>
    <property type="evidence" value="ECO:0007669"/>
    <property type="project" value="InterPro"/>
</dbReference>
<evidence type="ECO:0000256" key="1">
    <source>
        <dbReference type="ARBA" id="ARBA00023015"/>
    </source>
</evidence>
<dbReference type="EMBL" id="VLTJ01000039">
    <property type="protein sequence ID" value="TSH90201.1"/>
    <property type="molecule type" value="Genomic_DNA"/>
</dbReference>
<accession>A0A556ABF7</accession>
<dbReference type="PANTHER" id="PTHR43537:SF5">
    <property type="entry name" value="UXU OPERON TRANSCRIPTIONAL REGULATOR"/>
    <property type="match status" value="1"/>
</dbReference>
<evidence type="ECO:0000259" key="4">
    <source>
        <dbReference type="PROSITE" id="PS50949"/>
    </source>
</evidence>
<evidence type="ECO:0000256" key="3">
    <source>
        <dbReference type="ARBA" id="ARBA00023163"/>
    </source>
</evidence>
<keyword evidence="3" id="KW-0804">Transcription</keyword>
<dbReference type="Pfam" id="PF07729">
    <property type="entry name" value="FCD"/>
    <property type="match status" value="1"/>
</dbReference>
<dbReference type="SMART" id="SM00895">
    <property type="entry name" value="FCD"/>
    <property type="match status" value="1"/>
</dbReference>
<dbReference type="OrthoDB" id="1040417at2"/>
<keyword evidence="2" id="KW-0238">DNA-binding</keyword>
<keyword evidence="1" id="KW-0805">Transcription regulation</keyword>
<dbReference type="InterPro" id="IPR036388">
    <property type="entry name" value="WH-like_DNA-bd_sf"/>
</dbReference>
<dbReference type="PRINTS" id="PR00035">
    <property type="entry name" value="HTHGNTR"/>
</dbReference>
<dbReference type="GO" id="GO:0003677">
    <property type="term" value="F:DNA binding"/>
    <property type="evidence" value="ECO:0007669"/>
    <property type="project" value="UniProtKB-KW"/>
</dbReference>
<sequence>MQDKSDRLKRASLADELASELRGRLLAGTYAPGERLPTGSELSASFGVSMSVVREALSRLKHEGLVRIVQGAGAFATDTFLSPAFRLDDDDDHLHRLIRVFELRQAVESEAARLAAIRRTDLQLESLRSALHVMARAVASEKDGTFADAHFHQLLAQATGNPLFIELYTFLAQHIDAAIETARMHSMLRGTWRDAHDEHVRIFEAIEAREPEAARKAIQAHIRNAAKRLGLPLLEATSEAS</sequence>
<evidence type="ECO:0000313" key="6">
    <source>
        <dbReference type="Proteomes" id="UP000318405"/>
    </source>
</evidence>
<dbReference type="SUPFAM" id="SSF48008">
    <property type="entry name" value="GntR ligand-binding domain-like"/>
    <property type="match status" value="1"/>
</dbReference>
<dbReference type="Gene3D" id="1.20.120.530">
    <property type="entry name" value="GntR ligand-binding domain-like"/>
    <property type="match status" value="1"/>
</dbReference>
<dbReference type="Proteomes" id="UP000318405">
    <property type="component" value="Unassembled WGS sequence"/>
</dbReference>